<keyword evidence="2 3" id="KW-0067">ATP-binding</keyword>
<dbReference type="InterPro" id="IPR000719">
    <property type="entry name" value="Prot_kinase_dom"/>
</dbReference>
<feature type="binding site" evidence="3">
    <location>
        <position position="102"/>
    </location>
    <ligand>
        <name>ATP</name>
        <dbReference type="ChEBI" id="CHEBI:30616"/>
    </ligand>
</feature>
<evidence type="ECO:0000256" key="5">
    <source>
        <dbReference type="SAM" id="MobiDB-lite"/>
    </source>
</evidence>
<evidence type="ECO:0000313" key="8">
    <source>
        <dbReference type="Proteomes" id="UP001211907"/>
    </source>
</evidence>
<dbReference type="GO" id="GO:0004674">
    <property type="term" value="F:protein serine/threonine kinase activity"/>
    <property type="evidence" value="ECO:0007669"/>
    <property type="project" value="UniProtKB-KW"/>
</dbReference>
<dbReference type="InterPro" id="IPR011009">
    <property type="entry name" value="Kinase-like_dom_sf"/>
</dbReference>
<feature type="region of interest" description="Disordered" evidence="5">
    <location>
        <begin position="1"/>
        <end position="28"/>
    </location>
</feature>
<keyword evidence="4" id="KW-0418">Kinase</keyword>
<sequence>MTATSVRLMHGAQQATPSQSPDSKQEISNKFDKTDWATTEVETTTIPIVSEEKARTAVQFAFKYSNRELTTRFKVKAIVGFGANGVILAAIDSLSMSNVAIKIIYKAKSQLNQQQPPPKEISSLVSLNEKCRSKSILRAHCAWQDRLHFYLVTNLFGSNWVKSNLLEPLMFKLQYSNATLFHSFPVSNGASDLWAWSTMHRSTGNSVLLSSCLPSDAVKHIARSCFTAVAEMHESGFYHGDIKLENILVQKTHDDIRPNIMIADFGQTDCVEYRIMHYGTVEMSAPEFCSDSPFNNTAVIEAAWIDGRSADVFALGMVLFLLLSENGLLPAIISDGGRGYHDLLALNNGKFPFYDDEIVGFGEISLNLVNGMCRVDPAERFTLQQALKHKWFN</sequence>
<dbReference type="GO" id="GO:0005524">
    <property type="term" value="F:ATP binding"/>
    <property type="evidence" value="ECO:0007669"/>
    <property type="project" value="UniProtKB-UniRule"/>
</dbReference>
<gene>
    <name evidence="7" type="ORF">HK100_000640</name>
</gene>
<evidence type="ECO:0000259" key="6">
    <source>
        <dbReference type="PROSITE" id="PS50011"/>
    </source>
</evidence>
<accession>A0AAD5XFG4</accession>
<dbReference type="Gene3D" id="1.10.510.10">
    <property type="entry name" value="Transferase(Phosphotransferase) domain 1"/>
    <property type="match status" value="2"/>
</dbReference>
<dbReference type="SMART" id="SM00220">
    <property type="entry name" value="S_TKc"/>
    <property type="match status" value="1"/>
</dbReference>
<comment type="caution">
    <text evidence="7">The sequence shown here is derived from an EMBL/GenBank/DDBJ whole genome shotgun (WGS) entry which is preliminary data.</text>
</comment>
<evidence type="ECO:0000256" key="1">
    <source>
        <dbReference type="ARBA" id="ARBA00022741"/>
    </source>
</evidence>
<feature type="domain" description="Protein kinase" evidence="6">
    <location>
        <begin position="73"/>
        <end position="392"/>
    </location>
</feature>
<keyword evidence="8" id="KW-1185">Reference proteome</keyword>
<dbReference type="EMBL" id="JADGJH010001129">
    <property type="protein sequence ID" value="KAJ3118267.1"/>
    <property type="molecule type" value="Genomic_DNA"/>
</dbReference>
<dbReference type="PROSITE" id="PS00108">
    <property type="entry name" value="PROTEIN_KINASE_ST"/>
    <property type="match status" value="1"/>
</dbReference>
<proteinExistence type="inferred from homology"/>
<dbReference type="PANTHER" id="PTHR24347">
    <property type="entry name" value="SERINE/THREONINE-PROTEIN KINASE"/>
    <property type="match status" value="1"/>
</dbReference>
<organism evidence="7 8">
    <name type="scientific">Physocladia obscura</name>
    <dbReference type="NCBI Taxonomy" id="109957"/>
    <lineage>
        <taxon>Eukaryota</taxon>
        <taxon>Fungi</taxon>
        <taxon>Fungi incertae sedis</taxon>
        <taxon>Chytridiomycota</taxon>
        <taxon>Chytridiomycota incertae sedis</taxon>
        <taxon>Chytridiomycetes</taxon>
        <taxon>Chytridiales</taxon>
        <taxon>Chytriomycetaceae</taxon>
        <taxon>Physocladia</taxon>
    </lineage>
</organism>
<evidence type="ECO:0000256" key="4">
    <source>
        <dbReference type="RuleBase" id="RU000304"/>
    </source>
</evidence>
<keyword evidence="1 3" id="KW-0547">Nucleotide-binding</keyword>
<reference evidence="7" key="1">
    <citation type="submission" date="2020-05" db="EMBL/GenBank/DDBJ databases">
        <title>Phylogenomic resolution of chytrid fungi.</title>
        <authorList>
            <person name="Stajich J.E."/>
            <person name="Amses K."/>
            <person name="Simmons R."/>
            <person name="Seto K."/>
            <person name="Myers J."/>
            <person name="Bonds A."/>
            <person name="Quandt C.A."/>
            <person name="Barry K."/>
            <person name="Liu P."/>
            <person name="Grigoriev I."/>
            <person name="Longcore J.E."/>
            <person name="James T.Y."/>
        </authorList>
    </citation>
    <scope>NUCLEOTIDE SEQUENCE</scope>
    <source>
        <strain evidence="7">JEL0513</strain>
    </source>
</reference>
<dbReference type="PROSITE" id="PS50011">
    <property type="entry name" value="PROTEIN_KINASE_DOM"/>
    <property type="match status" value="1"/>
</dbReference>
<dbReference type="Proteomes" id="UP001211907">
    <property type="component" value="Unassembled WGS sequence"/>
</dbReference>
<dbReference type="InterPro" id="IPR017441">
    <property type="entry name" value="Protein_kinase_ATP_BS"/>
</dbReference>
<evidence type="ECO:0000313" key="7">
    <source>
        <dbReference type="EMBL" id="KAJ3118267.1"/>
    </source>
</evidence>
<dbReference type="InterPro" id="IPR008271">
    <property type="entry name" value="Ser/Thr_kinase_AS"/>
</dbReference>
<keyword evidence="4" id="KW-0723">Serine/threonine-protein kinase</keyword>
<keyword evidence="4" id="KW-0808">Transferase</keyword>
<dbReference type="AlphaFoldDB" id="A0AAD5XFG4"/>
<comment type="similarity">
    <text evidence="4">Belongs to the protein kinase superfamily.</text>
</comment>
<protein>
    <recommendedName>
        <fullName evidence="6">Protein kinase domain-containing protein</fullName>
    </recommendedName>
</protein>
<evidence type="ECO:0000256" key="3">
    <source>
        <dbReference type="PROSITE-ProRule" id="PRU10141"/>
    </source>
</evidence>
<dbReference type="Pfam" id="PF00069">
    <property type="entry name" value="Pkinase"/>
    <property type="match status" value="1"/>
</dbReference>
<name>A0AAD5XFG4_9FUNG</name>
<evidence type="ECO:0000256" key="2">
    <source>
        <dbReference type="ARBA" id="ARBA00022840"/>
    </source>
</evidence>
<dbReference type="SUPFAM" id="SSF56112">
    <property type="entry name" value="Protein kinase-like (PK-like)"/>
    <property type="match status" value="1"/>
</dbReference>
<dbReference type="PROSITE" id="PS00107">
    <property type="entry name" value="PROTEIN_KINASE_ATP"/>
    <property type="match status" value="1"/>
</dbReference>
<feature type="compositionally biased region" description="Polar residues" evidence="5">
    <location>
        <begin position="13"/>
        <end position="22"/>
    </location>
</feature>